<proteinExistence type="predicted"/>
<sequence>MVFSQFKTINLKYINYLLTSVLILFIFIIIRTADIIIIYENRL</sequence>
<dbReference type="Proteomes" id="UP000002943">
    <property type="component" value="Unassembled WGS sequence"/>
</dbReference>
<keyword evidence="1" id="KW-1133">Transmembrane helix</keyword>
<gene>
    <name evidence="2" type="ORF">VIBC2010_11779</name>
</gene>
<keyword evidence="1" id="KW-0472">Membrane</keyword>
<evidence type="ECO:0000256" key="1">
    <source>
        <dbReference type="SAM" id="Phobius"/>
    </source>
</evidence>
<keyword evidence="3" id="KW-1185">Reference proteome</keyword>
<evidence type="ECO:0000313" key="3">
    <source>
        <dbReference type="Proteomes" id="UP000002943"/>
    </source>
</evidence>
<protein>
    <submittedName>
        <fullName evidence="2">Uncharacterized protein</fullName>
    </submittedName>
</protein>
<evidence type="ECO:0000313" key="2">
    <source>
        <dbReference type="EMBL" id="EFP96243.1"/>
    </source>
</evidence>
<keyword evidence="1" id="KW-0812">Transmembrane</keyword>
<organism evidence="2 3">
    <name type="scientific">Vibrio caribbeanicus ATCC BAA-2122</name>
    <dbReference type="NCBI Taxonomy" id="796620"/>
    <lineage>
        <taxon>Bacteria</taxon>
        <taxon>Pseudomonadati</taxon>
        <taxon>Pseudomonadota</taxon>
        <taxon>Gammaproteobacteria</taxon>
        <taxon>Vibrionales</taxon>
        <taxon>Vibrionaceae</taxon>
        <taxon>Vibrio</taxon>
    </lineage>
</organism>
<dbReference type="AlphaFoldDB" id="E3BKP9"/>
<comment type="caution">
    <text evidence="2">The sequence shown here is derived from an EMBL/GenBank/DDBJ whole genome shotgun (WGS) entry which is preliminary data.</text>
</comment>
<name>E3BKP9_9VIBR</name>
<dbReference type="EMBL" id="AEIU01000075">
    <property type="protein sequence ID" value="EFP96243.1"/>
    <property type="molecule type" value="Genomic_DNA"/>
</dbReference>
<feature type="transmembrane region" description="Helical" evidence="1">
    <location>
        <begin position="13"/>
        <end position="39"/>
    </location>
</feature>
<accession>E3BKP9</accession>
<reference evidence="2 3" key="1">
    <citation type="journal article" date="2012" name="Int. J. Syst. Evol. Microbiol.">
        <title>Vibrio caribbeanicus sp. nov., isolated from the marine sponge Scleritoderma cyanea.</title>
        <authorList>
            <person name="Hoffmann M."/>
            <person name="Monday S.R."/>
            <person name="Allard M.W."/>
            <person name="Strain E.A."/>
            <person name="Whittaker P."/>
            <person name="Naum M."/>
            <person name="McCarthy P.J."/>
            <person name="Lopez J.V."/>
            <person name="Fischer M."/>
            <person name="Brown E.W."/>
        </authorList>
    </citation>
    <scope>NUCLEOTIDE SEQUENCE [LARGE SCALE GENOMIC DNA]</scope>
    <source>
        <strain evidence="2 3">ATCC BAA-2122</strain>
    </source>
</reference>